<dbReference type="OrthoDB" id="8026818at2"/>
<dbReference type="STRING" id="211114.SAMN04489726_4201"/>
<evidence type="ECO:0000259" key="1">
    <source>
        <dbReference type="SMART" id="SM00065"/>
    </source>
</evidence>
<dbReference type="InterPro" id="IPR003018">
    <property type="entry name" value="GAF"/>
</dbReference>
<gene>
    <name evidence="2" type="ORF">SAMN04489726_4201</name>
</gene>
<dbReference type="EMBL" id="LT629701">
    <property type="protein sequence ID" value="SDM96002.1"/>
    <property type="molecule type" value="Genomic_DNA"/>
</dbReference>
<name>A0A1G9XGP4_ALLAB</name>
<dbReference type="Pfam" id="PF13185">
    <property type="entry name" value="GAF_2"/>
    <property type="match status" value="1"/>
</dbReference>
<dbReference type="Proteomes" id="UP000183376">
    <property type="component" value="Chromosome I"/>
</dbReference>
<dbReference type="RefSeq" id="WP_030430583.1">
    <property type="nucleotide sequence ID" value="NZ_JOEF01000013.1"/>
</dbReference>
<dbReference type="Gene3D" id="3.30.450.40">
    <property type="match status" value="1"/>
</dbReference>
<feature type="domain" description="GAF" evidence="1">
    <location>
        <begin position="19"/>
        <end position="152"/>
    </location>
</feature>
<protein>
    <submittedName>
        <fullName evidence="2">GAF domain-containing protein</fullName>
    </submittedName>
</protein>
<evidence type="ECO:0000313" key="2">
    <source>
        <dbReference type="EMBL" id="SDM96002.1"/>
    </source>
</evidence>
<evidence type="ECO:0000313" key="3">
    <source>
        <dbReference type="Proteomes" id="UP000183376"/>
    </source>
</evidence>
<dbReference type="AlphaFoldDB" id="A0A1G9XGP4"/>
<sequence>MQQCELVDEVREAVREPGCPRLRASLVADLVRSVTGFHWVGIYQASPSAVELLAWSGLPGPAHPRFPLAENLTLEAVRQAKPLVCNDVAGDPRYVAASDKIGSEVIVPVVEDGRVLGTLDVEDCRPGAFTDALVAKLLAIAAELVPLYEEQHALD</sequence>
<organism evidence="2 3">
    <name type="scientific">Allokutzneria albata</name>
    <name type="common">Kibdelosporangium albatum</name>
    <dbReference type="NCBI Taxonomy" id="211114"/>
    <lineage>
        <taxon>Bacteria</taxon>
        <taxon>Bacillati</taxon>
        <taxon>Actinomycetota</taxon>
        <taxon>Actinomycetes</taxon>
        <taxon>Pseudonocardiales</taxon>
        <taxon>Pseudonocardiaceae</taxon>
        <taxon>Allokutzneria</taxon>
    </lineage>
</organism>
<dbReference type="SUPFAM" id="SSF55781">
    <property type="entry name" value="GAF domain-like"/>
    <property type="match status" value="1"/>
</dbReference>
<reference evidence="2 3" key="1">
    <citation type="submission" date="2016-10" db="EMBL/GenBank/DDBJ databases">
        <authorList>
            <person name="de Groot N.N."/>
        </authorList>
    </citation>
    <scope>NUCLEOTIDE SEQUENCE [LARGE SCALE GENOMIC DNA]</scope>
    <source>
        <strain evidence="2 3">DSM 44149</strain>
    </source>
</reference>
<dbReference type="InterPro" id="IPR029016">
    <property type="entry name" value="GAF-like_dom_sf"/>
</dbReference>
<proteinExistence type="predicted"/>
<dbReference type="SMART" id="SM00065">
    <property type="entry name" value="GAF"/>
    <property type="match status" value="1"/>
</dbReference>
<accession>A0A1G9XGP4</accession>
<dbReference type="eggNOG" id="COG1956">
    <property type="taxonomic scope" value="Bacteria"/>
</dbReference>
<keyword evidence="3" id="KW-1185">Reference proteome</keyword>